<sequence length="70" mass="7876">WRHVYGNVDSSTRQAFLSGGNAFRVEGTALDRNSLLVNLSFIDPVHKGPPAAEFDGESRLRDRFLERLSE</sequence>
<comment type="caution">
    <text evidence="1">The sequence shown here is derived from an EMBL/GenBank/DDBJ whole genome shotgun (WGS) entry which is preliminary data.</text>
</comment>
<organism evidence="1 2">
    <name type="scientific">Metapseudomonas otitidis</name>
    <dbReference type="NCBI Taxonomy" id="319939"/>
    <lineage>
        <taxon>Bacteria</taxon>
        <taxon>Pseudomonadati</taxon>
        <taxon>Pseudomonadota</taxon>
        <taxon>Gammaproteobacteria</taxon>
        <taxon>Pseudomonadales</taxon>
        <taxon>Pseudomonadaceae</taxon>
        <taxon>Metapseudomonas</taxon>
    </lineage>
</organism>
<evidence type="ECO:0000313" key="2">
    <source>
        <dbReference type="Proteomes" id="UP001273935"/>
    </source>
</evidence>
<proteinExistence type="predicted"/>
<feature type="non-terminal residue" evidence="1">
    <location>
        <position position="1"/>
    </location>
</feature>
<gene>
    <name evidence="1" type="ORF">R0G64_32255</name>
</gene>
<feature type="non-terminal residue" evidence="1">
    <location>
        <position position="70"/>
    </location>
</feature>
<dbReference type="EMBL" id="JAWJUL010000549">
    <property type="protein sequence ID" value="MDV3444011.1"/>
    <property type="molecule type" value="Genomic_DNA"/>
</dbReference>
<reference evidence="1 2" key="1">
    <citation type="submission" date="2023-10" db="EMBL/GenBank/DDBJ databases">
        <title>Pseudomonas otitidis isolated from a paediatric patient with cystic fibrosis in Chile.</title>
        <authorList>
            <person name="Amsteins-Romero L."/>
            <person name="Opazo-Capurro A."/>
            <person name="Matus-Kohler M."/>
            <person name="Gonzalez-Rocha G."/>
        </authorList>
    </citation>
    <scope>NUCLEOTIDE SEQUENCE [LARGE SCALE GENOMIC DNA]</scope>
    <source>
        <strain evidence="1 2">P-714</strain>
    </source>
</reference>
<dbReference type="RefSeq" id="WP_317234926.1">
    <property type="nucleotide sequence ID" value="NZ_JAWJUL010000549.1"/>
</dbReference>
<protein>
    <submittedName>
        <fullName evidence="1">Uncharacterized protein</fullName>
    </submittedName>
</protein>
<accession>A0ABU3Y1I1</accession>
<name>A0ABU3Y1I1_9GAMM</name>
<keyword evidence="2" id="KW-1185">Reference proteome</keyword>
<dbReference type="Proteomes" id="UP001273935">
    <property type="component" value="Unassembled WGS sequence"/>
</dbReference>
<evidence type="ECO:0000313" key="1">
    <source>
        <dbReference type="EMBL" id="MDV3444011.1"/>
    </source>
</evidence>